<accession>A0A6A0HCQ1</accession>
<dbReference type="Proteomes" id="UP000711488">
    <property type="component" value="Unassembled WGS sequence"/>
</dbReference>
<reference evidence="4" key="2">
    <citation type="journal article" date="2018" name="Environ. Sci. Technol.">
        <title>The Toxicogenome of Hyalella azteca: A Model for Sediment Ecotoxicology and Evolutionary Toxicology.</title>
        <authorList>
            <person name="Poynton H.C."/>
            <person name="Hasenbein S."/>
            <person name="Benoit J.B."/>
            <person name="Sepulveda M.S."/>
            <person name="Poelchau M.F."/>
            <person name="Hughes D.S.T."/>
            <person name="Murali S.C."/>
            <person name="Chen S."/>
            <person name="Glastad K.M."/>
            <person name="Goodisman M.A.D."/>
            <person name="Werren J.H."/>
            <person name="Vineis J.H."/>
            <person name="Bowen J.L."/>
            <person name="Friedrich M."/>
            <person name="Jones J."/>
            <person name="Robertson H.M."/>
            <person name="Feyereisen R."/>
            <person name="Mechler-Hickson A."/>
            <person name="Mathers N."/>
            <person name="Lee C.E."/>
            <person name="Colbourne J.K."/>
            <person name="Biales A."/>
            <person name="Johnston J.S."/>
            <person name="Wellborn G.A."/>
            <person name="Rosendale A.J."/>
            <person name="Cridge A.G."/>
            <person name="Munoz-Torres M.C."/>
            <person name="Bain P.A."/>
            <person name="Manny A.R."/>
            <person name="Major K.M."/>
            <person name="Lambert F.N."/>
            <person name="Vulpe C.D."/>
            <person name="Tuck P."/>
            <person name="Blalock B.J."/>
            <person name="Lin Y.Y."/>
            <person name="Smith M.E."/>
            <person name="Ochoa-Acuna H."/>
            <person name="Chen M.M."/>
            <person name="Childers C.P."/>
            <person name="Qu J."/>
            <person name="Dugan S."/>
            <person name="Lee S.L."/>
            <person name="Chao H."/>
            <person name="Dinh H."/>
            <person name="Han Y."/>
            <person name="Doddapaneni H."/>
            <person name="Worley K.C."/>
            <person name="Muzny D.M."/>
            <person name="Gibbs R.A."/>
            <person name="Richards S."/>
        </authorList>
    </citation>
    <scope>NUCLEOTIDE SEQUENCE</scope>
    <source>
        <strain evidence="4">HAZT.00-mixed</strain>
        <tissue evidence="4">Whole organism</tissue>
    </source>
</reference>
<name>A0A6A0HCQ1_HYAAZ</name>
<comment type="similarity">
    <text evidence="1">Belongs to the AHA1 family.</text>
</comment>
<dbReference type="Proteomes" id="UP000694843">
    <property type="component" value="Unplaced"/>
</dbReference>
<dbReference type="Pfam" id="PF08327">
    <property type="entry name" value="AHSA1"/>
    <property type="match status" value="1"/>
</dbReference>
<evidence type="ECO:0000259" key="3">
    <source>
        <dbReference type="Pfam" id="PF08327"/>
    </source>
</evidence>
<dbReference type="CDD" id="cd07812">
    <property type="entry name" value="SRPBCC"/>
    <property type="match status" value="1"/>
</dbReference>
<dbReference type="SUPFAM" id="SSF55961">
    <property type="entry name" value="Bet v1-like"/>
    <property type="match status" value="1"/>
</dbReference>
<dbReference type="AlphaFoldDB" id="A0A6A0HCQ1"/>
<dbReference type="InterPro" id="IPR013538">
    <property type="entry name" value="ASHA1/2-like_C"/>
</dbReference>
<gene>
    <name evidence="6" type="primary">LOC108667321</name>
    <name evidence="4" type="ORF">HAZT_HAZT001147</name>
</gene>
<feature type="chain" id="PRO_5044628623" evidence="2">
    <location>
        <begin position="21"/>
        <end position="173"/>
    </location>
</feature>
<feature type="domain" description="Activator of Hsp90 ATPase homologue 1/2-like C-terminal" evidence="3">
    <location>
        <begin position="39"/>
        <end position="109"/>
    </location>
</feature>
<dbReference type="GeneID" id="108667321"/>
<evidence type="ECO:0000313" key="5">
    <source>
        <dbReference type="Proteomes" id="UP000694843"/>
    </source>
</evidence>
<dbReference type="InterPro" id="IPR023393">
    <property type="entry name" value="START-like_dom_sf"/>
</dbReference>
<dbReference type="OMA" id="YLFQYTL"/>
<protein>
    <submittedName>
        <fullName evidence="6">Uncharacterized protein LOC108667321</fullName>
    </submittedName>
</protein>
<proteinExistence type="inferred from homology"/>
<dbReference type="KEGG" id="hazt:108667321"/>
<evidence type="ECO:0000313" key="4">
    <source>
        <dbReference type="EMBL" id="KAA0203279.1"/>
    </source>
</evidence>
<feature type="signal peptide" evidence="2">
    <location>
        <begin position="1"/>
        <end position="20"/>
    </location>
</feature>
<reference evidence="6" key="4">
    <citation type="submission" date="2025-04" db="UniProtKB">
        <authorList>
            <consortium name="RefSeq"/>
        </authorList>
    </citation>
    <scope>IDENTIFICATION</scope>
    <source>
        <tissue evidence="6">Whole organism</tissue>
    </source>
</reference>
<keyword evidence="2" id="KW-0732">Signal</keyword>
<organism evidence="4">
    <name type="scientific">Hyalella azteca</name>
    <name type="common">Amphipod</name>
    <dbReference type="NCBI Taxonomy" id="294128"/>
    <lineage>
        <taxon>Eukaryota</taxon>
        <taxon>Metazoa</taxon>
        <taxon>Ecdysozoa</taxon>
        <taxon>Arthropoda</taxon>
        <taxon>Crustacea</taxon>
        <taxon>Multicrustacea</taxon>
        <taxon>Malacostraca</taxon>
        <taxon>Eumalacostraca</taxon>
        <taxon>Peracarida</taxon>
        <taxon>Amphipoda</taxon>
        <taxon>Senticaudata</taxon>
        <taxon>Talitrida</taxon>
        <taxon>Talitroidea</taxon>
        <taxon>Hyalellidae</taxon>
        <taxon>Hyalella</taxon>
    </lineage>
</organism>
<evidence type="ECO:0000256" key="2">
    <source>
        <dbReference type="SAM" id="SignalP"/>
    </source>
</evidence>
<reference evidence="4" key="3">
    <citation type="submission" date="2019-06" db="EMBL/GenBank/DDBJ databases">
        <authorList>
            <person name="Poynton C."/>
            <person name="Hasenbein S."/>
            <person name="Benoit J.B."/>
            <person name="Sepulveda M.S."/>
            <person name="Poelchau M.F."/>
            <person name="Murali S.C."/>
            <person name="Chen S."/>
            <person name="Glastad K.M."/>
            <person name="Werren J.H."/>
            <person name="Vineis J.H."/>
            <person name="Bowen J.L."/>
            <person name="Friedrich M."/>
            <person name="Jones J."/>
            <person name="Robertson H.M."/>
            <person name="Feyereisen R."/>
            <person name="Mechler-Hickson A."/>
            <person name="Mathers N."/>
            <person name="Lee C.E."/>
            <person name="Colbourne J.K."/>
            <person name="Biales A."/>
            <person name="Johnston J.S."/>
            <person name="Wellborn G.A."/>
            <person name="Rosendale A.J."/>
            <person name="Cridge A.G."/>
            <person name="Munoz-Torres M.C."/>
            <person name="Bain P.A."/>
            <person name="Manny A.R."/>
            <person name="Major K.M."/>
            <person name="Lambert F.N."/>
            <person name="Vulpe C.D."/>
            <person name="Tuck P."/>
            <person name="Blalock B.J."/>
            <person name="Lin Y.-Y."/>
            <person name="Smith M.E."/>
            <person name="Ochoa-Acuna H."/>
            <person name="Chen M.-J.M."/>
            <person name="Childers C.P."/>
            <person name="Qu J."/>
            <person name="Dugan S."/>
            <person name="Lee S.L."/>
            <person name="Chao H."/>
            <person name="Dinh H."/>
            <person name="Han Y."/>
            <person name="Doddapaneni H."/>
            <person name="Worley K.C."/>
            <person name="Muzny D.M."/>
            <person name="Gibbs R.A."/>
            <person name="Richards S."/>
        </authorList>
    </citation>
    <scope>NUCLEOTIDE SEQUENCE</scope>
    <source>
        <strain evidence="4">HAZT.00-mixed</strain>
        <tissue evidence="4">Whole organism</tissue>
    </source>
</reference>
<dbReference type="RefSeq" id="XP_018009825.1">
    <property type="nucleotide sequence ID" value="XM_018154336.2"/>
</dbReference>
<evidence type="ECO:0000313" key="6">
    <source>
        <dbReference type="RefSeq" id="XP_018009825.1"/>
    </source>
</evidence>
<dbReference type="OrthoDB" id="6331612at2759"/>
<reference evidence="4" key="1">
    <citation type="submission" date="2014-08" db="EMBL/GenBank/DDBJ databases">
        <authorList>
            <person name="Murali S."/>
            <person name="Richards S."/>
            <person name="Bandaranaike D."/>
            <person name="Bellair M."/>
            <person name="Blankenburg K."/>
            <person name="Chao H."/>
            <person name="Dinh H."/>
            <person name="Doddapaneni H."/>
            <person name="Dugan-Rocha S."/>
            <person name="Elkadiri S."/>
            <person name="Gnanaolivu R."/>
            <person name="Hughes D."/>
            <person name="Lee S."/>
            <person name="Li M."/>
            <person name="Ming W."/>
            <person name="Munidasa M."/>
            <person name="Muniz J."/>
            <person name="Nguyen L."/>
            <person name="Osuji N."/>
            <person name="Pu L.-L."/>
            <person name="Puazo M."/>
            <person name="Skinner E."/>
            <person name="Qu C."/>
            <person name="Quiroz J."/>
            <person name="Raj R."/>
            <person name="Weissenberger G."/>
            <person name="Xin Y."/>
            <person name="Zou X."/>
            <person name="Han Y."/>
            <person name="Worley K."/>
            <person name="Muzny D."/>
            <person name="Gibbs R."/>
        </authorList>
    </citation>
    <scope>NUCLEOTIDE SEQUENCE</scope>
    <source>
        <strain evidence="4">HAZT.00-mixed</strain>
        <tissue evidence="4">Whole organism</tissue>
    </source>
</reference>
<dbReference type="Gene3D" id="3.30.530.20">
    <property type="match status" value="1"/>
</dbReference>
<keyword evidence="5" id="KW-1185">Reference proteome</keyword>
<sequence>MITKWSFVFALSLCVTAVLYQVDVVTTRWAAEDYAVIPAPAASMWKFLTNPDTVEKWFHWVSHFRAVDSRPLTVGKRYEALYSIPLLGDYALGLQIVEYVPQRRLVLQSDSLLKPRFSFELGAIDDAHSKLTLKLVFRRNSALFRCTLGPMLWLLSSQRLQHSLFLLKMMFPA</sequence>
<evidence type="ECO:0000256" key="1">
    <source>
        <dbReference type="ARBA" id="ARBA00006817"/>
    </source>
</evidence>
<dbReference type="EMBL" id="JQDR03001961">
    <property type="protein sequence ID" value="KAA0203279.1"/>
    <property type="molecule type" value="Genomic_DNA"/>
</dbReference>